<dbReference type="GO" id="GO:0009631">
    <property type="term" value="P:cold acclimation"/>
    <property type="evidence" value="ECO:0007669"/>
    <property type="project" value="TreeGrafter"/>
</dbReference>
<feature type="region of interest" description="Disordered" evidence="3">
    <location>
        <begin position="114"/>
        <end position="167"/>
    </location>
</feature>
<dbReference type="Pfam" id="PF00257">
    <property type="entry name" value="Dehydrin"/>
    <property type="match status" value="1"/>
</dbReference>
<evidence type="ECO:0000313" key="4">
    <source>
        <dbReference type="EMBL" id="KAK1431146.1"/>
    </source>
</evidence>
<evidence type="ECO:0000256" key="1">
    <source>
        <dbReference type="ARBA" id="ARBA00008403"/>
    </source>
</evidence>
<reference evidence="4" key="1">
    <citation type="journal article" date="2023" name="bioRxiv">
        <title>Improved chromosome-level genome assembly for marigold (Tagetes erecta).</title>
        <authorList>
            <person name="Jiang F."/>
            <person name="Yuan L."/>
            <person name="Wang S."/>
            <person name="Wang H."/>
            <person name="Xu D."/>
            <person name="Wang A."/>
            <person name="Fan W."/>
        </authorList>
    </citation>
    <scope>NUCLEOTIDE SEQUENCE</scope>
    <source>
        <strain evidence="4">WSJ</strain>
        <tissue evidence="4">Leaf</tissue>
    </source>
</reference>
<proteinExistence type="inferred from homology"/>
<dbReference type="EMBL" id="JAUHHV010000003">
    <property type="protein sequence ID" value="KAK1431146.1"/>
    <property type="molecule type" value="Genomic_DNA"/>
</dbReference>
<gene>
    <name evidence="4" type="ORF">QVD17_14417</name>
</gene>
<name>A0AAD8P406_TARER</name>
<protein>
    <recommendedName>
        <fullName evidence="6">Dehydrin</fullName>
    </recommendedName>
</protein>
<feature type="region of interest" description="Disordered" evidence="3">
    <location>
        <begin position="191"/>
        <end position="218"/>
    </location>
</feature>
<dbReference type="PANTHER" id="PTHR33346:SF5">
    <property type="entry name" value="DEHYDRIN LEA-RELATED"/>
    <property type="match status" value="1"/>
</dbReference>
<dbReference type="PANTHER" id="PTHR33346">
    <property type="entry name" value="DEHYDRIN XERO 2-RELATED"/>
    <property type="match status" value="1"/>
</dbReference>
<evidence type="ECO:0008006" key="6">
    <source>
        <dbReference type="Google" id="ProtNLM"/>
    </source>
</evidence>
<dbReference type="GO" id="GO:0005829">
    <property type="term" value="C:cytosol"/>
    <property type="evidence" value="ECO:0007669"/>
    <property type="project" value="TreeGrafter"/>
</dbReference>
<accession>A0AAD8P406</accession>
<keyword evidence="5" id="KW-1185">Reference proteome</keyword>
<dbReference type="GO" id="GO:0009414">
    <property type="term" value="P:response to water deprivation"/>
    <property type="evidence" value="ECO:0007669"/>
    <property type="project" value="TreeGrafter"/>
</dbReference>
<comment type="caution">
    <text evidence="4">The sequence shown here is derived from an EMBL/GenBank/DDBJ whole genome shotgun (WGS) entry which is preliminary data.</text>
</comment>
<dbReference type="PROSITE" id="PS00823">
    <property type="entry name" value="DEHYDRIN_2"/>
    <property type="match status" value="1"/>
</dbReference>
<feature type="compositionally biased region" description="Basic and acidic residues" evidence="3">
    <location>
        <begin position="146"/>
        <end position="165"/>
    </location>
</feature>
<dbReference type="Proteomes" id="UP001229421">
    <property type="component" value="Unassembled WGS sequence"/>
</dbReference>
<organism evidence="4 5">
    <name type="scientific">Tagetes erecta</name>
    <name type="common">African marigold</name>
    <dbReference type="NCBI Taxonomy" id="13708"/>
    <lineage>
        <taxon>Eukaryota</taxon>
        <taxon>Viridiplantae</taxon>
        <taxon>Streptophyta</taxon>
        <taxon>Embryophyta</taxon>
        <taxon>Tracheophyta</taxon>
        <taxon>Spermatophyta</taxon>
        <taxon>Magnoliopsida</taxon>
        <taxon>eudicotyledons</taxon>
        <taxon>Gunneridae</taxon>
        <taxon>Pentapetalae</taxon>
        <taxon>asterids</taxon>
        <taxon>campanulids</taxon>
        <taxon>Asterales</taxon>
        <taxon>Asteraceae</taxon>
        <taxon>Asteroideae</taxon>
        <taxon>Heliantheae alliance</taxon>
        <taxon>Tageteae</taxon>
        <taxon>Tagetes</taxon>
    </lineage>
</organism>
<dbReference type="PROSITE" id="PS00315">
    <property type="entry name" value="DEHYDRIN_1"/>
    <property type="match status" value="1"/>
</dbReference>
<evidence type="ECO:0000256" key="2">
    <source>
        <dbReference type="RuleBase" id="RU003995"/>
    </source>
</evidence>
<evidence type="ECO:0000256" key="3">
    <source>
        <dbReference type="SAM" id="MobiDB-lite"/>
    </source>
</evidence>
<dbReference type="GO" id="GO:0009737">
    <property type="term" value="P:response to abscisic acid"/>
    <property type="evidence" value="ECO:0007669"/>
    <property type="project" value="TreeGrafter"/>
</dbReference>
<dbReference type="AlphaFoldDB" id="A0AAD8P406"/>
<sequence>MADIRDEYGNQIQLTDEHGRPVQLTDEHGVPVHLTGIATPVDSAPHSGTTIDTEPNMHAGTDHFAPTTHAEPVGATFTPTMTHSEPVVGTGAETIASGGQPPCHTVIGGAEGATQQVERTGSSSSSSSEDDGEGGRRRKKKGLVQKIKEKLPGHKNKEQEQDPEKVFTATTKVTMTTPAGPMGVPKTEHVRVEHHEEEHEKKGFIEKIKDKLPGHHPH</sequence>
<dbReference type="InterPro" id="IPR030513">
    <property type="entry name" value="Dehydrin_CS"/>
</dbReference>
<evidence type="ECO:0000313" key="5">
    <source>
        <dbReference type="Proteomes" id="UP001229421"/>
    </source>
</evidence>
<comment type="similarity">
    <text evidence="1 2">Belongs to the plant dehydrin family.</text>
</comment>
<dbReference type="InterPro" id="IPR000167">
    <property type="entry name" value="Dehydrin"/>
</dbReference>